<dbReference type="Pfam" id="PF03466">
    <property type="entry name" value="LysR_substrate"/>
    <property type="match status" value="1"/>
</dbReference>
<evidence type="ECO:0000313" key="7">
    <source>
        <dbReference type="Proteomes" id="UP000778970"/>
    </source>
</evidence>
<evidence type="ECO:0000256" key="4">
    <source>
        <dbReference type="ARBA" id="ARBA00023163"/>
    </source>
</evidence>
<dbReference type="AlphaFoldDB" id="A0A934QDY2"/>
<keyword evidence="3" id="KW-0238">DNA-binding</keyword>
<evidence type="ECO:0000259" key="5">
    <source>
        <dbReference type="PROSITE" id="PS50931"/>
    </source>
</evidence>
<comment type="caution">
    <text evidence="6">The sequence shown here is derived from an EMBL/GenBank/DDBJ whole genome shotgun (WGS) entry which is preliminary data.</text>
</comment>
<dbReference type="SUPFAM" id="SSF53850">
    <property type="entry name" value="Periplasmic binding protein-like II"/>
    <property type="match status" value="1"/>
</dbReference>
<dbReference type="InterPro" id="IPR000847">
    <property type="entry name" value="LysR_HTH_N"/>
</dbReference>
<sequence>MHLYMDNLMRSDLIRDYEAFLCVAEAGSFVGGARALGVSASAMSAMIRRLEARVGVQLLHRTTRSVSLTNQGSALKSRLQGAFDEIDAATQHLLEHREAPSGTVRIVISRDAYDDVIAPCLADLHATFPQILLDIHLEEVCVDIVSERYDLGFRLGEYLHPDTVAVPVGPDLRHLAVASPGYAAAHGLPSHPRELTHHSCLNWRKQVDGEPYAWEFEKDGTPLSIAVQGPMIFNDRSAAVRAAMDGIGIAMWLEHRLRPMIDDGSLVPVLEEWAPSNRGVFAYYYRNRHMSPATRAVVQFLRRRAAGERWAKPARTAAE</sequence>
<dbReference type="Gene3D" id="1.10.10.10">
    <property type="entry name" value="Winged helix-like DNA-binding domain superfamily/Winged helix DNA-binding domain"/>
    <property type="match status" value="1"/>
</dbReference>
<evidence type="ECO:0000256" key="1">
    <source>
        <dbReference type="ARBA" id="ARBA00009437"/>
    </source>
</evidence>
<evidence type="ECO:0000313" key="6">
    <source>
        <dbReference type="EMBL" id="MBK1695659.1"/>
    </source>
</evidence>
<dbReference type="PANTHER" id="PTHR30537">
    <property type="entry name" value="HTH-TYPE TRANSCRIPTIONAL REGULATOR"/>
    <property type="match status" value="1"/>
</dbReference>
<gene>
    <name evidence="6" type="ORF">CKO21_00155</name>
</gene>
<dbReference type="PROSITE" id="PS50931">
    <property type="entry name" value="HTH_LYSR"/>
    <property type="match status" value="1"/>
</dbReference>
<dbReference type="InterPro" id="IPR005119">
    <property type="entry name" value="LysR_subst-bd"/>
</dbReference>
<evidence type="ECO:0000256" key="2">
    <source>
        <dbReference type="ARBA" id="ARBA00023015"/>
    </source>
</evidence>
<comment type="similarity">
    <text evidence="1">Belongs to the LysR transcriptional regulatory family.</text>
</comment>
<reference evidence="6" key="2">
    <citation type="journal article" date="2020" name="Microorganisms">
        <title>Osmotic Adaptation and Compatible Solute Biosynthesis of Phototrophic Bacteria as Revealed from Genome Analyses.</title>
        <authorList>
            <person name="Imhoff J.F."/>
            <person name="Rahn T."/>
            <person name="Kunzel S."/>
            <person name="Keller A."/>
            <person name="Neulinger S.C."/>
        </authorList>
    </citation>
    <scope>NUCLEOTIDE SEQUENCE</scope>
    <source>
        <strain evidence="6">DSM 9154</strain>
    </source>
</reference>
<dbReference type="InterPro" id="IPR036390">
    <property type="entry name" value="WH_DNA-bd_sf"/>
</dbReference>
<accession>A0A934QDY2</accession>
<keyword evidence="7" id="KW-1185">Reference proteome</keyword>
<name>A0A934QDY2_9PROT</name>
<reference evidence="6" key="1">
    <citation type="submission" date="2017-08" db="EMBL/GenBank/DDBJ databases">
        <authorList>
            <person name="Imhoff J.F."/>
            <person name="Rahn T."/>
            <person name="Kuenzel S."/>
            <person name="Neulinger S.C."/>
        </authorList>
    </citation>
    <scope>NUCLEOTIDE SEQUENCE</scope>
    <source>
        <strain evidence="6">DSM 9154</strain>
    </source>
</reference>
<dbReference type="Pfam" id="PF00126">
    <property type="entry name" value="HTH_1"/>
    <property type="match status" value="1"/>
</dbReference>
<dbReference type="FunFam" id="1.10.10.10:FF:000001">
    <property type="entry name" value="LysR family transcriptional regulator"/>
    <property type="match status" value="1"/>
</dbReference>
<dbReference type="InterPro" id="IPR058163">
    <property type="entry name" value="LysR-type_TF_proteobact-type"/>
</dbReference>
<dbReference type="GO" id="GO:0006351">
    <property type="term" value="P:DNA-templated transcription"/>
    <property type="evidence" value="ECO:0007669"/>
    <property type="project" value="TreeGrafter"/>
</dbReference>
<keyword evidence="4" id="KW-0804">Transcription</keyword>
<protein>
    <submittedName>
        <fullName evidence="6">LysR family transcriptional regulator</fullName>
    </submittedName>
</protein>
<dbReference type="InterPro" id="IPR036388">
    <property type="entry name" value="WH-like_DNA-bd_sf"/>
</dbReference>
<dbReference type="Gene3D" id="3.40.190.290">
    <property type="match status" value="1"/>
</dbReference>
<dbReference type="SUPFAM" id="SSF46785">
    <property type="entry name" value="Winged helix' DNA-binding domain"/>
    <property type="match status" value="1"/>
</dbReference>
<organism evidence="6 7">
    <name type="scientific">Rhodovibrio salinarum</name>
    <dbReference type="NCBI Taxonomy" id="1087"/>
    <lineage>
        <taxon>Bacteria</taxon>
        <taxon>Pseudomonadati</taxon>
        <taxon>Pseudomonadota</taxon>
        <taxon>Alphaproteobacteria</taxon>
        <taxon>Rhodospirillales</taxon>
        <taxon>Rhodovibrionaceae</taxon>
        <taxon>Rhodovibrio</taxon>
    </lineage>
</organism>
<evidence type="ECO:0000256" key="3">
    <source>
        <dbReference type="ARBA" id="ARBA00023125"/>
    </source>
</evidence>
<dbReference type="PANTHER" id="PTHR30537:SF1">
    <property type="entry name" value="HTH-TYPE TRANSCRIPTIONAL REGULATOR PGRR"/>
    <property type="match status" value="1"/>
</dbReference>
<proteinExistence type="inferred from homology"/>
<feature type="domain" description="HTH lysR-type" evidence="5">
    <location>
        <begin position="12"/>
        <end position="69"/>
    </location>
</feature>
<dbReference type="Proteomes" id="UP000778970">
    <property type="component" value="Unassembled WGS sequence"/>
</dbReference>
<dbReference type="EMBL" id="NRRE01000004">
    <property type="protein sequence ID" value="MBK1695659.1"/>
    <property type="molecule type" value="Genomic_DNA"/>
</dbReference>
<dbReference type="GO" id="GO:0003700">
    <property type="term" value="F:DNA-binding transcription factor activity"/>
    <property type="evidence" value="ECO:0007669"/>
    <property type="project" value="InterPro"/>
</dbReference>
<dbReference type="GO" id="GO:0043565">
    <property type="term" value="F:sequence-specific DNA binding"/>
    <property type="evidence" value="ECO:0007669"/>
    <property type="project" value="TreeGrafter"/>
</dbReference>
<keyword evidence="2" id="KW-0805">Transcription regulation</keyword>